<feature type="domain" description="Ribosomal RNA methyltransferase FtsJ" evidence="11">
    <location>
        <begin position="28"/>
        <end position="68"/>
    </location>
</feature>
<dbReference type="eggNOG" id="COG0293">
    <property type="taxonomic scope" value="Bacteria"/>
</dbReference>
<dbReference type="InterPro" id="IPR029063">
    <property type="entry name" value="SAM-dependent_MTases_sf"/>
</dbReference>
<evidence type="ECO:0000256" key="3">
    <source>
        <dbReference type="ARBA" id="ARBA00022679"/>
    </source>
</evidence>
<evidence type="ECO:0000256" key="1">
    <source>
        <dbReference type="ARBA" id="ARBA00022552"/>
    </source>
</evidence>
<dbReference type="AlphaFoldDB" id="A0A061JR76"/>
<protein>
    <recommendedName>
        <fullName evidence="7">Ribosomal RNA large subunit methyltransferase E</fullName>
        <ecNumber evidence="6">2.1.1.166</ecNumber>
    </recommendedName>
    <alternativeName>
        <fullName evidence="9">23S rRNA Um2552 methyltransferase</fullName>
    </alternativeName>
    <alternativeName>
        <fullName evidence="8">rRNA (uridine-2'-O-)-methyltransferase</fullName>
    </alternativeName>
</protein>
<evidence type="ECO:0000313" key="13">
    <source>
        <dbReference type="Proteomes" id="UP000026923"/>
    </source>
</evidence>
<evidence type="ECO:0000256" key="2">
    <source>
        <dbReference type="ARBA" id="ARBA00022603"/>
    </source>
</evidence>
<comment type="function">
    <text evidence="5">Specifically methylates the uridine in position 2552 of 23S rRNA at the 2'-O position of the ribose in the fully assembled 50S ribosomal subunit.</text>
</comment>
<dbReference type="InterPro" id="IPR050082">
    <property type="entry name" value="RNA_methyltr_RlmE"/>
</dbReference>
<dbReference type="OrthoDB" id="9790080at2"/>
<gene>
    <name evidence="12" type="primary">rrmJ</name>
    <name evidence="12" type="ORF">B597_013630</name>
</gene>
<keyword evidence="4" id="KW-0949">S-adenosyl-L-methionine</keyword>
<evidence type="ECO:0000256" key="7">
    <source>
        <dbReference type="ARBA" id="ARBA00041129"/>
    </source>
</evidence>
<evidence type="ECO:0000256" key="9">
    <source>
        <dbReference type="ARBA" id="ARBA00042745"/>
    </source>
</evidence>
<evidence type="ECO:0000256" key="8">
    <source>
        <dbReference type="ARBA" id="ARBA00041995"/>
    </source>
</evidence>
<dbReference type="PANTHER" id="PTHR10920">
    <property type="entry name" value="RIBOSOMAL RNA METHYLTRANSFERASE"/>
    <property type="match status" value="1"/>
</dbReference>
<accession>A0A061JR76</accession>
<dbReference type="Proteomes" id="UP000026923">
    <property type="component" value="Unassembled WGS sequence"/>
</dbReference>
<dbReference type="EC" id="2.1.1.166" evidence="6"/>
<evidence type="ECO:0000256" key="5">
    <source>
        <dbReference type="ARBA" id="ARBA00037569"/>
    </source>
</evidence>
<keyword evidence="3 12" id="KW-0808">Transferase</keyword>
<dbReference type="SUPFAM" id="SSF53335">
    <property type="entry name" value="S-adenosyl-L-methionine-dependent methyltransferases"/>
    <property type="match status" value="1"/>
</dbReference>
<evidence type="ECO:0000313" key="12">
    <source>
        <dbReference type="EMBL" id="EWC40684.1"/>
    </source>
</evidence>
<sequence>MARSRTSPRWLKEHFNDPCVKVAQRDGYRSRASYKLLEIQEKDRILCPGMTVVELGAAPGGWPQVTSRVAGDNPVDLVIFDMVPNMSGVRATDQPRAMYRSNSVAVPNVAPCGL</sequence>
<proteinExistence type="predicted"/>
<dbReference type="HOGENOM" id="CLU_163718_0_0_6"/>
<comment type="caution">
    <text evidence="12">The sequence shown here is derived from an EMBL/GenBank/DDBJ whole genome shotgun (WGS) entry which is preliminary data.</text>
</comment>
<dbReference type="PANTHER" id="PTHR10920:SF18">
    <property type="entry name" value="RRNA METHYLTRANSFERASE 2, MITOCHONDRIAL"/>
    <property type="match status" value="1"/>
</dbReference>
<dbReference type="Gene3D" id="3.40.50.150">
    <property type="entry name" value="Vaccinia Virus protein VP39"/>
    <property type="match status" value="1"/>
</dbReference>
<keyword evidence="1" id="KW-0698">rRNA processing</keyword>
<evidence type="ECO:0000256" key="10">
    <source>
        <dbReference type="ARBA" id="ARBA00048970"/>
    </source>
</evidence>
<comment type="catalytic activity">
    <reaction evidence="10">
        <text>uridine(2552) in 23S rRNA + S-adenosyl-L-methionine = 2'-O-methyluridine(2552) in 23S rRNA + S-adenosyl-L-homocysteine + H(+)</text>
        <dbReference type="Rhea" id="RHEA:42720"/>
        <dbReference type="Rhea" id="RHEA-COMP:10202"/>
        <dbReference type="Rhea" id="RHEA-COMP:10203"/>
        <dbReference type="ChEBI" id="CHEBI:15378"/>
        <dbReference type="ChEBI" id="CHEBI:57856"/>
        <dbReference type="ChEBI" id="CHEBI:59789"/>
        <dbReference type="ChEBI" id="CHEBI:65315"/>
        <dbReference type="ChEBI" id="CHEBI:74478"/>
        <dbReference type="EC" id="2.1.1.166"/>
    </reaction>
</comment>
<dbReference type="InterPro" id="IPR002877">
    <property type="entry name" value="RNA_MeTrfase_FtsJ_dom"/>
</dbReference>
<evidence type="ECO:0000259" key="11">
    <source>
        <dbReference type="Pfam" id="PF01728"/>
    </source>
</evidence>
<keyword evidence="2 12" id="KW-0489">Methyltransferase</keyword>
<reference evidence="12 13" key="1">
    <citation type="journal article" date="2013" name="Genome Announc.">
        <title>Draft Genome of the Nitrogen-Fixing Bacterium Pseudomonas stutzeri Strain KOS6 Isolated from Industrial Hydrocarbon Sludge.</title>
        <authorList>
            <person name="Grigoryeva T.V."/>
            <person name="Laikov A.V."/>
            <person name="Naumova R.P."/>
            <person name="Manolov A.I."/>
            <person name="Larin A.K."/>
            <person name="Karpova I.Y."/>
            <person name="Semashko T.A."/>
            <person name="Alexeev D.G."/>
            <person name="Kostryukova E.S."/>
            <person name="Muller R."/>
            <person name="Govorun V.M."/>
        </authorList>
    </citation>
    <scope>NUCLEOTIDE SEQUENCE [LARGE SCALE GENOMIC DNA]</scope>
    <source>
        <strain evidence="12 13">KOS6</strain>
    </source>
</reference>
<organism evidence="12 13">
    <name type="scientific">Stutzerimonas stutzeri KOS6</name>
    <dbReference type="NCBI Taxonomy" id="1218352"/>
    <lineage>
        <taxon>Bacteria</taxon>
        <taxon>Pseudomonadati</taxon>
        <taxon>Pseudomonadota</taxon>
        <taxon>Gammaproteobacteria</taxon>
        <taxon>Pseudomonadales</taxon>
        <taxon>Pseudomonadaceae</taxon>
        <taxon>Stutzerimonas</taxon>
    </lineage>
</organism>
<evidence type="ECO:0000256" key="6">
    <source>
        <dbReference type="ARBA" id="ARBA00038861"/>
    </source>
</evidence>
<evidence type="ECO:0000256" key="4">
    <source>
        <dbReference type="ARBA" id="ARBA00022691"/>
    </source>
</evidence>
<dbReference type="Pfam" id="PF01728">
    <property type="entry name" value="FtsJ"/>
    <property type="match status" value="1"/>
</dbReference>
<dbReference type="GO" id="GO:0008650">
    <property type="term" value="F:rRNA (uridine-2'-O-)-methyltransferase activity"/>
    <property type="evidence" value="ECO:0007669"/>
    <property type="project" value="TreeGrafter"/>
</dbReference>
<name>A0A061JR76_STUST</name>
<dbReference type="EMBL" id="AMCZ02000017">
    <property type="protein sequence ID" value="EWC40684.1"/>
    <property type="molecule type" value="Genomic_DNA"/>
</dbReference>